<accession>A0A7J6R4X7</accession>
<dbReference type="CDD" id="cd00839">
    <property type="entry name" value="MPP_PAPs"/>
    <property type="match status" value="1"/>
</dbReference>
<feature type="region of interest" description="Disordered" evidence="2">
    <location>
        <begin position="480"/>
        <end position="557"/>
    </location>
</feature>
<feature type="compositionally biased region" description="Basic and acidic residues" evidence="2">
    <location>
        <begin position="496"/>
        <end position="513"/>
    </location>
</feature>
<feature type="region of interest" description="Disordered" evidence="2">
    <location>
        <begin position="374"/>
        <end position="431"/>
    </location>
</feature>
<comment type="caution">
    <text evidence="4">The sequence shown here is derived from an EMBL/GenBank/DDBJ whole genome shotgun (WGS) entry which is preliminary data.</text>
</comment>
<sequence length="670" mass="74305">MCSALAIFIGFRDPGYFHSVTIPNLEPGSVITIHNAASVSRSFSPHPRIPASDPTRHSVALLGDLGVNGNHISGAHGLGTMEFPPPDPSPSLVHLQENERIRLTILYGDLAYANGYGIIWDQFGAEMEDRFAMRTPFVTSVGNHEYVSTGNPEGWYPDFGNYDQLDSGGECGVPFSHRYPIGVGPKANYWFSFDFGLVHYVMMSTEHNYLNGSAQHKWLEDDLASVDRTKTPWVIVTGHRAMYQTCKGFQLDQEVAEHLISDVGPLLTKNRVDVFVAGHYHLYERTAAINGVVHVLAGSPRLMESPCERMKTPWYRKGLFTHGYVELDVVNSSLLNFTYWGYNATLAEPLWMLTIKCPRCATAFAVYVHTQALPERSPPTSPSPVPTASSPDTSSESSSEFSPSSRSPSPAESPPSVSPPRREKEVFGSFRQRSGLRRSARIREYQVARLDDDFDRTTASNGVRRSRRLKRLRRSRFYDSEDSDRFWSTDSDEVDEAHGRPDEGAREDNRRTASPEIPQGDMERDTLVGNSDEGPVCTVPGKGEAPNREAPADLPEVGGVDLDISNLGDGGGWVEHSISPTMRRALGVARETINESESHHRPRNNLGATKAERCESQLRTARSNLGYLKMERCDATLPAGVGRTRPATTVKQELQRKPVAGFSVIKREGR</sequence>
<evidence type="ECO:0000256" key="1">
    <source>
        <dbReference type="ARBA" id="ARBA00023180"/>
    </source>
</evidence>
<evidence type="ECO:0000259" key="3">
    <source>
        <dbReference type="Pfam" id="PF00149"/>
    </source>
</evidence>
<dbReference type="AlphaFoldDB" id="A0A7J6R4X7"/>
<name>A0A7J6R4X7_PEROL</name>
<proteinExistence type="predicted"/>
<evidence type="ECO:0000313" key="5">
    <source>
        <dbReference type="Proteomes" id="UP000574390"/>
    </source>
</evidence>
<dbReference type="Gene3D" id="3.60.21.10">
    <property type="match status" value="1"/>
</dbReference>
<dbReference type="InterPro" id="IPR029052">
    <property type="entry name" value="Metallo-depent_PP-like"/>
</dbReference>
<dbReference type="Pfam" id="PF00149">
    <property type="entry name" value="Metallophos"/>
    <property type="match status" value="1"/>
</dbReference>
<feature type="compositionally biased region" description="Pro residues" evidence="2">
    <location>
        <begin position="376"/>
        <end position="385"/>
    </location>
</feature>
<dbReference type="SUPFAM" id="SSF56300">
    <property type="entry name" value="Metallo-dependent phosphatases"/>
    <property type="match status" value="1"/>
</dbReference>
<protein>
    <recommendedName>
        <fullName evidence="3">Calcineurin-like phosphoesterase domain-containing protein</fullName>
    </recommendedName>
</protein>
<feature type="region of interest" description="Disordered" evidence="2">
    <location>
        <begin position="592"/>
        <end position="612"/>
    </location>
</feature>
<dbReference type="InterPro" id="IPR041792">
    <property type="entry name" value="MPP_PAP"/>
</dbReference>
<dbReference type="Proteomes" id="UP000574390">
    <property type="component" value="Unassembled WGS sequence"/>
</dbReference>
<evidence type="ECO:0000313" key="4">
    <source>
        <dbReference type="EMBL" id="KAF4714986.1"/>
    </source>
</evidence>
<dbReference type="EMBL" id="JABANM010025177">
    <property type="protein sequence ID" value="KAF4714986.1"/>
    <property type="molecule type" value="Genomic_DNA"/>
</dbReference>
<feature type="domain" description="Calcineurin-like phosphoesterase" evidence="3">
    <location>
        <begin position="94"/>
        <end position="282"/>
    </location>
</feature>
<reference evidence="4 5" key="1">
    <citation type="submission" date="2020-04" db="EMBL/GenBank/DDBJ databases">
        <title>Perkinsus olseni comparative genomics.</title>
        <authorList>
            <person name="Bogema D.R."/>
        </authorList>
    </citation>
    <scope>NUCLEOTIDE SEQUENCE [LARGE SCALE GENOMIC DNA]</scope>
    <source>
        <strain evidence="4">ATCC PRA-205</strain>
    </source>
</reference>
<keyword evidence="1" id="KW-0325">Glycoprotein</keyword>
<organism evidence="4 5">
    <name type="scientific">Perkinsus olseni</name>
    <name type="common">Perkinsus atlanticus</name>
    <dbReference type="NCBI Taxonomy" id="32597"/>
    <lineage>
        <taxon>Eukaryota</taxon>
        <taxon>Sar</taxon>
        <taxon>Alveolata</taxon>
        <taxon>Perkinsozoa</taxon>
        <taxon>Perkinsea</taxon>
        <taxon>Perkinsida</taxon>
        <taxon>Perkinsidae</taxon>
        <taxon>Perkinsus</taxon>
    </lineage>
</organism>
<evidence type="ECO:0000256" key="2">
    <source>
        <dbReference type="SAM" id="MobiDB-lite"/>
    </source>
</evidence>
<dbReference type="PANTHER" id="PTHR45778">
    <property type="entry name" value="PURPLE ACID PHOSPHATASE-RELATED"/>
    <property type="match status" value="1"/>
</dbReference>
<feature type="compositionally biased region" description="Low complexity" evidence="2">
    <location>
        <begin position="386"/>
        <end position="410"/>
    </location>
</feature>
<dbReference type="PANTHER" id="PTHR45778:SF7">
    <property type="entry name" value="PURPLE ACID PHOSPHATASE"/>
    <property type="match status" value="1"/>
</dbReference>
<gene>
    <name evidence="4" type="ORF">FOZ62_023412</name>
</gene>
<dbReference type="GO" id="GO:0016787">
    <property type="term" value="F:hydrolase activity"/>
    <property type="evidence" value="ECO:0007669"/>
    <property type="project" value="InterPro"/>
</dbReference>
<feature type="region of interest" description="Disordered" evidence="2">
    <location>
        <begin position="639"/>
        <end position="670"/>
    </location>
</feature>
<dbReference type="InterPro" id="IPR004843">
    <property type="entry name" value="Calcineurin-like_PHP"/>
</dbReference>